<feature type="chain" id="PRO_5039392257" description="Lipoprotein" evidence="2">
    <location>
        <begin position="23"/>
        <end position="192"/>
    </location>
</feature>
<dbReference type="OrthoDB" id="2167600at2"/>
<keyword evidence="2" id="KW-0732">Signal</keyword>
<proteinExistence type="predicted"/>
<feature type="signal peptide" evidence="2">
    <location>
        <begin position="1"/>
        <end position="22"/>
    </location>
</feature>
<feature type="region of interest" description="Disordered" evidence="1">
    <location>
        <begin position="24"/>
        <end position="77"/>
    </location>
</feature>
<evidence type="ECO:0000256" key="2">
    <source>
        <dbReference type="SAM" id="SignalP"/>
    </source>
</evidence>
<evidence type="ECO:0000256" key="1">
    <source>
        <dbReference type="SAM" id="MobiDB-lite"/>
    </source>
</evidence>
<dbReference type="PROSITE" id="PS51257">
    <property type="entry name" value="PROKAR_LIPOPROTEIN"/>
    <property type="match status" value="1"/>
</dbReference>
<gene>
    <name evidence="3" type="ORF">GNQ08_16310</name>
</gene>
<evidence type="ECO:0008006" key="5">
    <source>
        <dbReference type="Google" id="ProtNLM"/>
    </source>
</evidence>
<comment type="caution">
    <text evidence="3">The sequence shown here is derived from an EMBL/GenBank/DDBJ whole genome shotgun (WGS) entry which is preliminary data.</text>
</comment>
<organism evidence="3 4">
    <name type="scientific">Paenibacillus macerans</name>
    <name type="common">Bacillus macerans</name>
    <dbReference type="NCBI Taxonomy" id="44252"/>
    <lineage>
        <taxon>Bacteria</taxon>
        <taxon>Bacillati</taxon>
        <taxon>Bacillota</taxon>
        <taxon>Bacilli</taxon>
        <taxon>Bacillales</taxon>
        <taxon>Paenibacillaceae</taxon>
        <taxon>Paenibacillus</taxon>
    </lineage>
</organism>
<evidence type="ECO:0000313" key="3">
    <source>
        <dbReference type="EMBL" id="MUG23955.1"/>
    </source>
</evidence>
<feature type="compositionally biased region" description="Basic and acidic residues" evidence="1">
    <location>
        <begin position="66"/>
        <end position="77"/>
    </location>
</feature>
<feature type="compositionally biased region" description="Polar residues" evidence="1">
    <location>
        <begin position="32"/>
        <end position="56"/>
    </location>
</feature>
<evidence type="ECO:0000313" key="4">
    <source>
        <dbReference type="Proteomes" id="UP000442469"/>
    </source>
</evidence>
<protein>
    <recommendedName>
        <fullName evidence="5">Lipoprotein</fullName>
    </recommendedName>
</protein>
<reference evidence="3 4" key="1">
    <citation type="submission" date="2019-11" db="EMBL/GenBank/DDBJ databases">
        <title>Draft genome sequences of five Paenibacillus species of dairy origin.</title>
        <authorList>
            <person name="Olajide A.M."/>
            <person name="Chen S."/>
            <person name="Lapointe G."/>
        </authorList>
    </citation>
    <scope>NUCLEOTIDE SEQUENCE [LARGE SCALE GENOMIC DNA]</scope>
    <source>
        <strain evidence="3 4">3CT49</strain>
    </source>
</reference>
<sequence length="192" mass="20857">MKPWKKSLAVMMTSILMLSALAACGGGKSDSSEPANTAPANSTPTNASVKENSGNHVETADEENESQGKDLLDSKGLEGMDASDWEKVHLSHKDFKAFLDELAKPTEDGEETPFKSAAMVDDQTIEFVLDPAESGGELGVGIMTALFDPIIRQLYEHSDYYKNDKQPLIRFLDTDGNVLSENNEPMQTGQAE</sequence>
<dbReference type="Proteomes" id="UP000442469">
    <property type="component" value="Unassembled WGS sequence"/>
</dbReference>
<accession>A0A6N8EWB9</accession>
<dbReference type="GeneID" id="77006542"/>
<dbReference type="EMBL" id="WNZZ01000011">
    <property type="protein sequence ID" value="MUG23955.1"/>
    <property type="molecule type" value="Genomic_DNA"/>
</dbReference>
<dbReference type="AlphaFoldDB" id="A0A6N8EWB9"/>
<name>A0A6N8EWB9_PAEMA</name>
<dbReference type="RefSeq" id="WP_124332669.1">
    <property type="nucleotide sequence ID" value="NZ_BGML01000006.1"/>
</dbReference>